<evidence type="ECO:0000313" key="1">
    <source>
        <dbReference type="EMBL" id="JAE12397.1"/>
    </source>
</evidence>
<protein>
    <submittedName>
        <fullName evidence="1">Uncharacterized protein</fullName>
    </submittedName>
</protein>
<sequence length="37" mass="4359">MCKMKALPNSRRKTMNSKIKTDTIFYHCICLLMLLVL</sequence>
<name>A0A0A9FJ70_ARUDO</name>
<reference evidence="1" key="1">
    <citation type="submission" date="2014-09" db="EMBL/GenBank/DDBJ databases">
        <authorList>
            <person name="Magalhaes I.L.F."/>
            <person name="Oliveira U."/>
            <person name="Santos F.R."/>
            <person name="Vidigal T.H.D.A."/>
            <person name="Brescovit A.D."/>
            <person name="Santos A.J."/>
        </authorList>
    </citation>
    <scope>NUCLEOTIDE SEQUENCE</scope>
    <source>
        <tissue evidence="1">Shoot tissue taken approximately 20 cm above the soil surface</tissue>
    </source>
</reference>
<reference evidence="1" key="2">
    <citation type="journal article" date="2015" name="Data Brief">
        <title>Shoot transcriptome of the giant reed, Arundo donax.</title>
        <authorList>
            <person name="Barrero R.A."/>
            <person name="Guerrero F.D."/>
            <person name="Moolhuijzen P."/>
            <person name="Goolsby J.A."/>
            <person name="Tidwell J."/>
            <person name="Bellgard S.E."/>
            <person name="Bellgard M.I."/>
        </authorList>
    </citation>
    <scope>NUCLEOTIDE SEQUENCE</scope>
    <source>
        <tissue evidence="1">Shoot tissue taken approximately 20 cm above the soil surface</tissue>
    </source>
</reference>
<proteinExistence type="predicted"/>
<dbReference type="EMBL" id="GBRH01185499">
    <property type="protein sequence ID" value="JAE12397.1"/>
    <property type="molecule type" value="Transcribed_RNA"/>
</dbReference>
<dbReference type="AlphaFoldDB" id="A0A0A9FJ70"/>
<accession>A0A0A9FJ70</accession>
<organism evidence="1">
    <name type="scientific">Arundo donax</name>
    <name type="common">Giant reed</name>
    <name type="synonym">Donax arundinaceus</name>
    <dbReference type="NCBI Taxonomy" id="35708"/>
    <lineage>
        <taxon>Eukaryota</taxon>
        <taxon>Viridiplantae</taxon>
        <taxon>Streptophyta</taxon>
        <taxon>Embryophyta</taxon>
        <taxon>Tracheophyta</taxon>
        <taxon>Spermatophyta</taxon>
        <taxon>Magnoliopsida</taxon>
        <taxon>Liliopsida</taxon>
        <taxon>Poales</taxon>
        <taxon>Poaceae</taxon>
        <taxon>PACMAD clade</taxon>
        <taxon>Arundinoideae</taxon>
        <taxon>Arundineae</taxon>
        <taxon>Arundo</taxon>
    </lineage>
</organism>